<proteinExistence type="inferred from homology"/>
<dbReference type="GO" id="GO:0005634">
    <property type="term" value="C:nucleus"/>
    <property type="evidence" value="ECO:0007669"/>
    <property type="project" value="UniProtKB-SubCell"/>
</dbReference>
<dbReference type="EMBL" id="JABSTV010001248">
    <property type="protein sequence ID" value="KAH7969661.1"/>
    <property type="molecule type" value="Genomic_DNA"/>
</dbReference>
<keyword evidence="9" id="KW-1185">Reference proteome</keyword>
<dbReference type="GO" id="GO:0016973">
    <property type="term" value="P:poly(A)+ mRNA export from nucleus"/>
    <property type="evidence" value="ECO:0007669"/>
    <property type="project" value="TreeGrafter"/>
</dbReference>
<feature type="domain" description="SAP" evidence="7">
    <location>
        <begin position="172"/>
        <end position="206"/>
    </location>
</feature>
<feature type="domain" description="T-box" evidence="6">
    <location>
        <begin position="89"/>
        <end position="166"/>
    </location>
</feature>
<evidence type="ECO:0000256" key="1">
    <source>
        <dbReference type="ARBA" id="ARBA00022553"/>
    </source>
</evidence>
<dbReference type="PROSITE" id="PS50800">
    <property type="entry name" value="SAP"/>
    <property type="match status" value="1"/>
</dbReference>
<evidence type="ECO:0000313" key="8">
    <source>
        <dbReference type="EMBL" id="KAH7969661.1"/>
    </source>
</evidence>
<reference evidence="8" key="2">
    <citation type="submission" date="2021-09" db="EMBL/GenBank/DDBJ databases">
        <authorList>
            <person name="Jia N."/>
            <person name="Wang J."/>
            <person name="Shi W."/>
            <person name="Du L."/>
            <person name="Sun Y."/>
            <person name="Zhan W."/>
            <person name="Jiang J."/>
            <person name="Wang Q."/>
            <person name="Zhang B."/>
            <person name="Ji P."/>
            <person name="Sakyi L.B."/>
            <person name="Cui X."/>
            <person name="Yuan T."/>
            <person name="Jiang B."/>
            <person name="Yang W."/>
            <person name="Lam T.T.-Y."/>
            <person name="Chang Q."/>
            <person name="Ding S."/>
            <person name="Wang X."/>
            <person name="Zhu J."/>
            <person name="Ruan X."/>
            <person name="Zhao L."/>
            <person name="Wei J."/>
            <person name="Que T."/>
            <person name="Du C."/>
            <person name="Cheng J."/>
            <person name="Dai P."/>
            <person name="Han X."/>
            <person name="Huang E."/>
            <person name="Gao Y."/>
            <person name="Liu J."/>
            <person name="Shao H."/>
            <person name="Ye R."/>
            <person name="Li L."/>
            <person name="Wei W."/>
            <person name="Wang X."/>
            <person name="Wang C."/>
            <person name="Huo Q."/>
            <person name="Li W."/>
            <person name="Guo W."/>
            <person name="Chen H."/>
            <person name="Chen S."/>
            <person name="Zhou L."/>
            <person name="Zhou L."/>
            <person name="Ni X."/>
            <person name="Tian J."/>
            <person name="Zhou Y."/>
            <person name="Sheng Y."/>
            <person name="Liu T."/>
            <person name="Pan Y."/>
            <person name="Xia L."/>
            <person name="Li J."/>
            <person name="Zhao F."/>
            <person name="Cao W."/>
        </authorList>
    </citation>
    <scope>NUCLEOTIDE SEQUENCE</scope>
    <source>
        <strain evidence="8">Rsan-2018</strain>
        <tissue evidence="8">Larvae</tissue>
    </source>
</reference>
<evidence type="ECO:0000256" key="5">
    <source>
        <dbReference type="SAM" id="MobiDB-lite"/>
    </source>
</evidence>
<dbReference type="InterPro" id="IPR003034">
    <property type="entry name" value="SAP_dom"/>
</dbReference>
<dbReference type="GO" id="GO:0003700">
    <property type="term" value="F:DNA-binding transcription factor activity"/>
    <property type="evidence" value="ECO:0007669"/>
    <property type="project" value="InterPro"/>
</dbReference>
<organism evidence="8 9">
    <name type="scientific">Rhipicephalus sanguineus</name>
    <name type="common">Brown dog tick</name>
    <name type="synonym">Ixodes sanguineus</name>
    <dbReference type="NCBI Taxonomy" id="34632"/>
    <lineage>
        <taxon>Eukaryota</taxon>
        <taxon>Metazoa</taxon>
        <taxon>Ecdysozoa</taxon>
        <taxon>Arthropoda</taxon>
        <taxon>Chelicerata</taxon>
        <taxon>Arachnida</taxon>
        <taxon>Acari</taxon>
        <taxon>Parasitiformes</taxon>
        <taxon>Ixodida</taxon>
        <taxon>Ixodoidea</taxon>
        <taxon>Ixodidae</taxon>
        <taxon>Rhipicephalinae</taxon>
        <taxon>Rhipicephalus</taxon>
        <taxon>Rhipicephalus</taxon>
    </lineage>
</organism>
<evidence type="ECO:0000259" key="7">
    <source>
        <dbReference type="PROSITE" id="PS50800"/>
    </source>
</evidence>
<keyword evidence="4" id="KW-0175">Coiled coil</keyword>
<dbReference type="PANTHER" id="PTHR46551:SF1">
    <property type="entry name" value="SAP DOMAIN-CONTAINING RIBONUCLEOPROTEIN"/>
    <property type="match status" value="1"/>
</dbReference>
<keyword evidence="3" id="KW-0539">Nucleus</keyword>
<name>A0A9D4T2N5_RHISA</name>
<dbReference type="VEuPathDB" id="VectorBase:RSAN_031764"/>
<evidence type="ECO:0000256" key="3">
    <source>
        <dbReference type="PROSITE-ProRule" id="PRU00201"/>
    </source>
</evidence>
<dbReference type="InterPro" id="IPR052240">
    <property type="entry name" value="SAP_domain_ribonucleoprotein"/>
</dbReference>
<dbReference type="PROSITE" id="PS50252">
    <property type="entry name" value="TBOX_3"/>
    <property type="match status" value="1"/>
</dbReference>
<comment type="caution">
    <text evidence="8">The sequence shown here is derived from an EMBL/GenBank/DDBJ whole genome shotgun (WGS) entry which is preliminary data.</text>
</comment>
<dbReference type="AlphaFoldDB" id="A0A9D4T2N5"/>
<evidence type="ECO:0008006" key="10">
    <source>
        <dbReference type="Google" id="ProtNLM"/>
    </source>
</evidence>
<dbReference type="SUPFAM" id="SSF68906">
    <property type="entry name" value="SAP domain"/>
    <property type="match status" value="1"/>
</dbReference>
<keyword evidence="3" id="KW-0238">DNA-binding</keyword>
<evidence type="ECO:0000313" key="9">
    <source>
        <dbReference type="Proteomes" id="UP000821837"/>
    </source>
</evidence>
<comment type="similarity">
    <text evidence="2">Belongs to the SAP domain-containing ribonucleoprotein family.</text>
</comment>
<dbReference type="PANTHER" id="PTHR46551">
    <property type="entry name" value="SAP DOMAIN-CONTAINING RIBONUCLEOPROTEIN"/>
    <property type="match status" value="1"/>
</dbReference>
<dbReference type="InterPro" id="IPR046360">
    <property type="entry name" value="T-box_DNA-bd"/>
</dbReference>
<gene>
    <name evidence="8" type="ORF">HPB52_020920</name>
</gene>
<dbReference type="GO" id="GO:0045893">
    <property type="term" value="P:positive regulation of DNA-templated transcription"/>
    <property type="evidence" value="ECO:0007669"/>
    <property type="project" value="InterPro"/>
</dbReference>
<protein>
    <recommendedName>
        <fullName evidence="10">SAP domain-containing protein</fullName>
    </recommendedName>
</protein>
<evidence type="ECO:0000259" key="6">
    <source>
        <dbReference type="PROSITE" id="PS50252"/>
    </source>
</evidence>
<evidence type="ECO:0000256" key="2">
    <source>
        <dbReference type="ARBA" id="ARBA00046328"/>
    </source>
</evidence>
<feature type="coiled-coil region" evidence="4">
    <location>
        <begin position="247"/>
        <end position="294"/>
    </location>
</feature>
<dbReference type="GO" id="GO:0003677">
    <property type="term" value="F:DNA binding"/>
    <property type="evidence" value="ECO:0007669"/>
    <property type="project" value="UniProtKB-UniRule"/>
</dbReference>
<feature type="compositionally biased region" description="Acidic residues" evidence="5">
    <location>
        <begin position="208"/>
        <end position="226"/>
    </location>
</feature>
<comment type="caution">
    <text evidence="3">Lacks conserved residue(s) required for the propagation of feature annotation.</text>
</comment>
<dbReference type="SMART" id="SM00513">
    <property type="entry name" value="SAP"/>
    <property type="match status" value="1"/>
</dbReference>
<keyword evidence="1" id="KW-0597">Phosphoprotein</keyword>
<dbReference type="VEuPathDB" id="VectorBase:RSAN_046234"/>
<sequence>MQAGASHSEDVDVEDVPTSVPSGTASVFVAAMEPQVGIHVQRIVDRPRDMPSDHADDVHDWVGWPTFPPKDDGDRQQRPIVVTKPAPSFRLNNLMDDLQYTVWLTFTELHGGACAGQFTHPESPRPGSLWNGKVVSFARLKLFSNDGFIHHPPPSSSGHRFAKMASRSGGDLSKLRVVDLKEKLSERGLSTSGLKADLVKRLQAAIDAENEVTPEQEESMDTEEDSQGAQEAPASDQDASVETPDEKELLEHQKEALGKEQVRLLEEEKELLGKAQQQQIMLEAEKQQKILEQTRILEEERQHRLQQQLFPVTEQVVAHQVVTTPAVLVTPAGSPLAVATAKAAAAAAPAAPMVLATAATAIPQQATVLAPLCQLCSRVCG</sequence>
<accession>A0A9D4T2N5</accession>
<reference evidence="8" key="1">
    <citation type="journal article" date="2020" name="Cell">
        <title>Large-Scale Comparative Analyses of Tick Genomes Elucidate Their Genetic Diversity and Vector Capacities.</title>
        <authorList>
            <consortium name="Tick Genome and Microbiome Consortium (TIGMIC)"/>
            <person name="Jia N."/>
            <person name="Wang J."/>
            <person name="Shi W."/>
            <person name="Du L."/>
            <person name="Sun Y."/>
            <person name="Zhan W."/>
            <person name="Jiang J.F."/>
            <person name="Wang Q."/>
            <person name="Zhang B."/>
            <person name="Ji P."/>
            <person name="Bell-Sakyi L."/>
            <person name="Cui X.M."/>
            <person name="Yuan T.T."/>
            <person name="Jiang B.G."/>
            <person name="Yang W.F."/>
            <person name="Lam T.T."/>
            <person name="Chang Q.C."/>
            <person name="Ding S.J."/>
            <person name="Wang X.J."/>
            <person name="Zhu J.G."/>
            <person name="Ruan X.D."/>
            <person name="Zhao L."/>
            <person name="Wei J.T."/>
            <person name="Ye R.Z."/>
            <person name="Que T.C."/>
            <person name="Du C.H."/>
            <person name="Zhou Y.H."/>
            <person name="Cheng J.X."/>
            <person name="Dai P.F."/>
            <person name="Guo W.B."/>
            <person name="Han X.H."/>
            <person name="Huang E.J."/>
            <person name="Li L.F."/>
            <person name="Wei W."/>
            <person name="Gao Y.C."/>
            <person name="Liu J.Z."/>
            <person name="Shao H.Z."/>
            <person name="Wang X."/>
            <person name="Wang C.C."/>
            <person name="Yang T.C."/>
            <person name="Huo Q.B."/>
            <person name="Li W."/>
            <person name="Chen H.Y."/>
            <person name="Chen S.E."/>
            <person name="Zhou L.G."/>
            <person name="Ni X.B."/>
            <person name="Tian J.H."/>
            <person name="Sheng Y."/>
            <person name="Liu T."/>
            <person name="Pan Y.S."/>
            <person name="Xia L.Y."/>
            <person name="Li J."/>
            <person name="Zhao F."/>
            <person name="Cao W.C."/>
        </authorList>
    </citation>
    <scope>NUCLEOTIDE SEQUENCE</scope>
    <source>
        <strain evidence="8">Rsan-2018</strain>
    </source>
</reference>
<dbReference type="Gene3D" id="1.10.720.30">
    <property type="entry name" value="SAP domain"/>
    <property type="match status" value="1"/>
</dbReference>
<comment type="subcellular location">
    <subcellularLocation>
        <location evidence="3">Nucleus</location>
    </subcellularLocation>
</comment>
<dbReference type="Proteomes" id="UP000821837">
    <property type="component" value="Unassembled WGS sequence"/>
</dbReference>
<dbReference type="Pfam" id="PF02037">
    <property type="entry name" value="SAP"/>
    <property type="match status" value="1"/>
</dbReference>
<feature type="region of interest" description="Disordered" evidence="5">
    <location>
        <begin position="208"/>
        <end position="247"/>
    </location>
</feature>
<evidence type="ECO:0000256" key="4">
    <source>
        <dbReference type="SAM" id="Coils"/>
    </source>
</evidence>
<dbReference type="InterPro" id="IPR036361">
    <property type="entry name" value="SAP_dom_sf"/>
</dbReference>